<feature type="domain" description="GGDEF" evidence="5">
    <location>
        <begin position="165"/>
        <end position="293"/>
    </location>
</feature>
<comment type="catalytic activity">
    <reaction evidence="2">
        <text>2 GTP = 3',3'-c-di-GMP + 2 diphosphate</text>
        <dbReference type="Rhea" id="RHEA:24898"/>
        <dbReference type="ChEBI" id="CHEBI:33019"/>
        <dbReference type="ChEBI" id="CHEBI:37565"/>
        <dbReference type="ChEBI" id="CHEBI:58805"/>
        <dbReference type="EC" id="2.7.7.65"/>
    </reaction>
</comment>
<dbReference type="Proteomes" id="UP001157353">
    <property type="component" value="Unassembled WGS sequence"/>
</dbReference>
<sequence>MSEKALVLIVDDSPTNLQVLASCVKNCHRIKVATSGEQCLQIAQASPQPDLILLDVEMPGMNGYEVCEQLKASSLTASIPVIFVTALQGDEDERRGLELGAVDYITKPIRPAIVIARVNTHITLKLQRDKLNKMAFYDQLTGLYNRHYLIDVATKKVARSLRHHYDLWVLMIDIDHFKQINDNYGHPMGDDILKKVAEVLVLDNRTEDLAARFGGEEFVVMFDPSDDSDAVIKAQRILKKISKLKPHNISVTVSIGMAKVVAEDGNFEGVLKRADQALYRAKDNGRNRLEIAR</sequence>
<dbReference type="SMART" id="SM00267">
    <property type="entry name" value="GGDEF"/>
    <property type="match status" value="1"/>
</dbReference>
<dbReference type="Gene3D" id="3.40.50.2300">
    <property type="match status" value="1"/>
</dbReference>
<reference evidence="7" key="1">
    <citation type="journal article" date="2019" name="Int. J. Syst. Evol. Microbiol.">
        <title>The Global Catalogue of Microorganisms (GCM) 10K type strain sequencing project: providing services to taxonomists for standard genome sequencing and annotation.</title>
        <authorList>
            <consortium name="The Broad Institute Genomics Platform"/>
            <consortium name="The Broad Institute Genome Sequencing Center for Infectious Disease"/>
            <person name="Wu L."/>
            <person name="Ma J."/>
        </authorList>
    </citation>
    <scope>NUCLEOTIDE SEQUENCE [LARGE SCALE GENOMIC DNA]</scope>
    <source>
        <strain evidence="7">NBRC 103166</strain>
    </source>
</reference>
<evidence type="ECO:0000256" key="2">
    <source>
        <dbReference type="ARBA" id="ARBA00034247"/>
    </source>
</evidence>
<dbReference type="InterPro" id="IPR001789">
    <property type="entry name" value="Sig_transdc_resp-reg_receiver"/>
</dbReference>
<dbReference type="EC" id="2.7.7.65" evidence="1"/>
<dbReference type="PANTHER" id="PTHR45138:SF9">
    <property type="entry name" value="DIGUANYLATE CYCLASE DGCM-RELATED"/>
    <property type="match status" value="1"/>
</dbReference>
<organism evidence="6 7">
    <name type="scientific">Psychromonas marina</name>
    <dbReference type="NCBI Taxonomy" id="88364"/>
    <lineage>
        <taxon>Bacteria</taxon>
        <taxon>Pseudomonadati</taxon>
        <taxon>Pseudomonadota</taxon>
        <taxon>Gammaproteobacteria</taxon>
        <taxon>Alteromonadales</taxon>
        <taxon>Psychromonadaceae</taxon>
        <taxon>Psychromonas</taxon>
    </lineage>
</organism>
<dbReference type="SUPFAM" id="SSF52172">
    <property type="entry name" value="CheY-like"/>
    <property type="match status" value="1"/>
</dbReference>
<evidence type="ECO:0000256" key="1">
    <source>
        <dbReference type="ARBA" id="ARBA00012528"/>
    </source>
</evidence>
<evidence type="ECO:0000259" key="4">
    <source>
        <dbReference type="PROSITE" id="PS50110"/>
    </source>
</evidence>
<accession>A0ABQ6E0Z3</accession>
<dbReference type="PROSITE" id="PS50110">
    <property type="entry name" value="RESPONSE_REGULATORY"/>
    <property type="match status" value="1"/>
</dbReference>
<dbReference type="Pfam" id="PF00990">
    <property type="entry name" value="GGDEF"/>
    <property type="match status" value="1"/>
</dbReference>
<dbReference type="InterPro" id="IPR000160">
    <property type="entry name" value="GGDEF_dom"/>
</dbReference>
<feature type="modified residue" description="4-aspartylphosphate" evidence="3">
    <location>
        <position position="55"/>
    </location>
</feature>
<dbReference type="InterPro" id="IPR043128">
    <property type="entry name" value="Rev_trsase/Diguanyl_cyclase"/>
</dbReference>
<dbReference type="CDD" id="cd01949">
    <property type="entry name" value="GGDEF"/>
    <property type="match status" value="1"/>
</dbReference>
<dbReference type="NCBIfam" id="TIGR00254">
    <property type="entry name" value="GGDEF"/>
    <property type="match status" value="1"/>
</dbReference>
<evidence type="ECO:0000259" key="5">
    <source>
        <dbReference type="PROSITE" id="PS50887"/>
    </source>
</evidence>
<dbReference type="Gene3D" id="3.30.70.270">
    <property type="match status" value="1"/>
</dbReference>
<name>A0ABQ6E0Z3_9GAMM</name>
<dbReference type="CDD" id="cd19920">
    <property type="entry name" value="REC_PA4781-like"/>
    <property type="match status" value="1"/>
</dbReference>
<dbReference type="SMART" id="SM00448">
    <property type="entry name" value="REC"/>
    <property type="match status" value="1"/>
</dbReference>
<dbReference type="InterPro" id="IPR011006">
    <property type="entry name" value="CheY-like_superfamily"/>
</dbReference>
<dbReference type="EMBL" id="BSPQ01000010">
    <property type="protein sequence ID" value="GLS91121.1"/>
    <property type="molecule type" value="Genomic_DNA"/>
</dbReference>
<dbReference type="InterPro" id="IPR029787">
    <property type="entry name" value="Nucleotide_cyclase"/>
</dbReference>
<dbReference type="PANTHER" id="PTHR45138">
    <property type="entry name" value="REGULATORY COMPONENTS OF SENSORY TRANSDUCTION SYSTEM"/>
    <property type="match status" value="1"/>
</dbReference>
<dbReference type="InterPro" id="IPR050469">
    <property type="entry name" value="Diguanylate_Cyclase"/>
</dbReference>
<dbReference type="PROSITE" id="PS50887">
    <property type="entry name" value="GGDEF"/>
    <property type="match status" value="1"/>
</dbReference>
<keyword evidence="7" id="KW-1185">Reference proteome</keyword>
<dbReference type="RefSeq" id="WP_284204246.1">
    <property type="nucleotide sequence ID" value="NZ_BSPQ01000010.1"/>
</dbReference>
<dbReference type="SUPFAM" id="SSF55073">
    <property type="entry name" value="Nucleotide cyclase"/>
    <property type="match status" value="1"/>
</dbReference>
<feature type="domain" description="Response regulatory" evidence="4">
    <location>
        <begin position="6"/>
        <end position="122"/>
    </location>
</feature>
<dbReference type="Pfam" id="PF00072">
    <property type="entry name" value="Response_reg"/>
    <property type="match status" value="1"/>
</dbReference>
<evidence type="ECO:0000313" key="6">
    <source>
        <dbReference type="EMBL" id="GLS91121.1"/>
    </source>
</evidence>
<proteinExistence type="predicted"/>
<dbReference type="PROSITE" id="PS51257">
    <property type="entry name" value="PROKAR_LIPOPROTEIN"/>
    <property type="match status" value="1"/>
</dbReference>
<keyword evidence="3" id="KW-0597">Phosphoprotein</keyword>
<protein>
    <recommendedName>
        <fullName evidence="1">diguanylate cyclase</fullName>
        <ecNumber evidence="1">2.7.7.65</ecNumber>
    </recommendedName>
</protein>
<evidence type="ECO:0000313" key="7">
    <source>
        <dbReference type="Proteomes" id="UP001157353"/>
    </source>
</evidence>
<evidence type="ECO:0000256" key="3">
    <source>
        <dbReference type="PROSITE-ProRule" id="PRU00169"/>
    </source>
</evidence>
<comment type="caution">
    <text evidence="6">The sequence shown here is derived from an EMBL/GenBank/DDBJ whole genome shotgun (WGS) entry which is preliminary data.</text>
</comment>
<gene>
    <name evidence="6" type="ORF">GCM10007916_21900</name>
</gene>